<name>A0ABU7NJD6_9ACTN</name>
<dbReference type="InterPro" id="IPR035965">
    <property type="entry name" value="PAS-like_dom_sf"/>
</dbReference>
<organism evidence="4 5">
    <name type="scientific">Streptomyces bugieae</name>
    <dbReference type="NCBI Taxonomy" id="3098223"/>
    <lineage>
        <taxon>Bacteria</taxon>
        <taxon>Bacillati</taxon>
        <taxon>Actinomycetota</taxon>
        <taxon>Actinomycetes</taxon>
        <taxon>Kitasatosporales</taxon>
        <taxon>Streptomycetaceae</taxon>
        <taxon>Streptomyces</taxon>
    </lineage>
</organism>
<dbReference type="Pfam" id="PF07228">
    <property type="entry name" value="SpoIIE"/>
    <property type="match status" value="1"/>
</dbReference>
<dbReference type="InterPro" id="IPR000014">
    <property type="entry name" value="PAS"/>
</dbReference>
<reference evidence="4 5" key="1">
    <citation type="submission" date="2023-12" db="EMBL/GenBank/DDBJ databases">
        <title>30 novel species of actinomycetes from the DSMZ collection.</title>
        <authorList>
            <person name="Nouioui I."/>
        </authorList>
    </citation>
    <scope>NUCLEOTIDE SEQUENCE [LARGE SCALE GENOMIC DNA]</scope>
    <source>
        <strain evidence="4 5">DSM 41528</strain>
    </source>
</reference>
<dbReference type="PANTHER" id="PTHR43156">
    <property type="entry name" value="STAGE II SPORULATION PROTEIN E-RELATED"/>
    <property type="match status" value="1"/>
</dbReference>
<dbReference type="InterPro" id="IPR001932">
    <property type="entry name" value="PPM-type_phosphatase-like_dom"/>
</dbReference>
<keyword evidence="5" id="KW-1185">Reference proteome</keyword>
<dbReference type="SUPFAM" id="SSF55785">
    <property type="entry name" value="PYP-like sensor domain (PAS domain)"/>
    <property type="match status" value="1"/>
</dbReference>
<dbReference type="Gene3D" id="3.30.450.20">
    <property type="entry name" value="PAS domain"/>
    <property type="match status" value="1"/>
</dbReference>
<sequence>MCRTGQPDPHDAGDEQTSDAAFAALLEDSAEELYESAPCGYLSTLMDGTIAKVNTTLLGWLGLERAAVVGRMRFPDLLTVGGKLYHETHFAPLLRMQGEIGGIALEVKRAGGARMPVLVSSVVKHGDAGEPLLIRTTVFDARDRRAYEEELLRGRKAAEEARKQAEADRARLQEALAVLQQSLLPATLPPVPGVETAAHYHTASPDRLGGDFYDVFPVDGKRFAFFLGDVCGKGPQAAAVTSLTRYTLRAAALHDPDPVSALSTLNKVLHERYTGSGDPRYCTAVFGTLEPDPVTGQVAIHLASGGHPPVLVLRADGTADFLPTPGGLLVGVLPSARFVTATTCLAPGDTLLLYTDGLTEARTGQDRTSLYGDEALLAFAARHAGKSPTDVIQALTDLLDSFGAGLDDDTALLALGARAPTL</sequence>
<feature type="coiled-coil region" evidence="2">
    <location>
        <begin position="144"/>
        <end position="182"/>
    </location>
</feature>
<accession>A0ABU7NJD6</accession>
<dbReference type="PANTHER" id="PTHR43156:SF2">
    <property type="entry name" value="STAGE II SPORULATION PROTEIN E"/>
    <property type="match status" value="1"/>
</dbReference>
<dbReference type="NCBIfam" id="TIGR00229">
    <property type="entry name" value="sensory_box"/>
    <property type="match status" value="1"/>
</dbReference>
<evidence type="ECO:0000313" key="5">
    <source>
        <dbReference type="Proteomes" id="UP001307760"/>
    </source>
</evidence>
<dbReference type="InterPro" id="IPR052016">
    <property type="entry name" value="Bact_Sigma-Reg"/>
</dbReference>
<feature type="domain" description="PPM-type phosphatase" evidence="3">
    <location>
        <begin position="194"/>
        <end position="417"/>
    </location>
</feature>
<dbReference type="Proteomes" id="UP001307760">
    <property type="component" value="Unassembled WGS sequence"/>
</dbReference>
<evidence type="ECO:0000259" key="3">
    <source>
        <dbReference type="SMART" id="SM00331"/>
    </source>
</evidence>
<dbReference type="SUPFAM" id="SSF81606">
    <property type="entry name" value="PP2C-like"/>
    <property type="match status" value="1"/>
</dbReference>
<evidence type="ECO:0000313" key="4">
    <source>
        <dbReference type="EMBL" id="MEE4418977.1"/>
    </source>
</evidence>
<dbReference type="EMBL" id="JAZBJP010000002">
    <property type="protein sequence ID" value="MEE4418977.1"/>
    <property type="molecule type" value="Genomic_DNA"/>
</dbReference>
<comment type="caution">
    <text evidence="4">The sequence shown here is derived from an EMBL/GenBank/DDBJ whole genome shotgun (WGS) entry which is preliminary data.</text>
</comment>
<dbReference type="RefSeq" id="WP_330820873.1">
    <property type="nucleotide sequence ID" value="NZ_JAZBJP010000002.1"/>
</dbReference>
<dbReference type="SMART" id="SM00331">
    <property type="entry name" value="PP2C_SIG"/>
    <property type="match status" value="1"/>
</dbReference>
<dbReference type="InterPro" id="IPR036457">
    <property type="entry name" value="PPM-type-like_dom_sf"/>
</dbReference>
<evidence type="ECO:0000256" key="1">
    <source>
        <dbReference type="ARBA" id="ARBA00022801"/>
    </source>
</evidence>
<gene>
    <name evidence="4" type="ORF">V2J85_06385</name>
</gene>
<evidence type="ECO:0000256" key="2">
    <source>
        <dbReference type="SAM" id="Coils"/>
    </source>
</evidence>
<dbReference type="Gene3D" id="3.60.40.10">
    <property type="entry name" value="PPM-type phosphatase domain"/>
    <property type="match status" value="1"/>
</dbReference>
<keyword evidence="1" id="KW-0378">Hydrolase</keyword>
<protein>
    <submittedName>
        <fullName evidence="4">SpoIIE family protein phosphatase</fullName>
    </submittedName>
</protein>
<keyword evidence="2" id="KW-0175">Coiled coil</keyword>
<proteinExistence type="predicted"/>